<name>A0ABY8HE83_ENSAD</name>
<dbReference type="RefSeq" id="WP_051659733.1">
    <property type="nucleotide sequence ID" value="NZ_CP015880.1"/>
</dbReference>
<organism evidence="2 3">
    <name type="scientific">Ensifer adhaerens</name>
    <name type="common">Sinorhizobium morelense</name>
    <dbReference type="NCBI Taxonomy" id="106592"/>
    <lineage>
        <taxon>Bacteria</taxon>
        <taxon>Pseudomonadati</taxon>
        <taxon>Pseudomonadota</taxon>
        <taxon>Alphaproteobacteria</taxon>
        <taxon>Hyphomicrobiales</taxon>
        <taxon>Rhizobiaceae</taxon>
        <taxon>Sinorhizobium/Ensifer group</taxon>
        <taxon>Ensifer</taxon>
    </lineage>
</organism>
<evidence type="ECO:0000313" key="2">
    <source>
        <dbReference type="EMBL" id="WFP89850.1"/>
    </source>
</evidence>
<accession>A0ABY8HE83</accession>
<dbReference type="CDD" id="cd22343">
    <property type="entry name" value="PDDEXK_lambda_exonuclease-like"/>
    <property type="match status" value="1"/>
</dbReference>
<dbReference type="InterPro" id="IPR011335">
    <property type="entry name" value="Restrct_endonuc-II-like"/>
</dbReference>
<feature type="domain" description="YqaJ viral recombinase" evidence="1">
    <location>
        <begin position="11"/>
        <end position="150"/>
    </location>
</feature>
<dbReference type="InterPro" id="IPR011604">
    <property type="entry name" value="PDDEXK-like_dom_sf"/>
</dbReference>
<dbReference type="GeneID" id="29518599"/>
<dbReference type="NCBIfam" id="TIGR03033">
    <property type="entry name" value="phage_rel_nuc"/>
    <property type="match status" value="1"/>
</dbReference>
<dbReference type="Proteomes" id="UP001214094">
    <property type="component" value="Chromosome"/>
</dbReference>
<reference evidence="2 3" key="1">
    <citation type="submission" date="2023-03" db="EMBL/GenBank/DDBJ databases">
        <title>Comparative genome and transcriptome analysis combination mining strategies for increasing vitamin B12 production of Ensifer adhaerens strain.</title>
        <authorList>
            <person name="Yongheng L."/>
        </authorList>
    </citation>
    <scope>NUCLEOTIDE SEQUENCE [LARGE SCALE GENOMIC DNA]</scope>
    <source>
        <strain evidence="2 3">Casida A-T305</strain>
    </source>
</reference>
<dbReference type="InterPro" id="IPR017482">
    <property type="entry name" value="Lambda-type_endonuclease"/>
</dbReference>
<dbReference type="SUPFAM" id="SSF52980">
    <property type="entry name" value="Restriction endonuclease-like"/>
    <property type="match status" value="1"/>
</dbReference>
<dbReference type="Gene3D" id="3.90.320.10">
    <property type="match status" value="1"/>
</dbReference>
<sequence length="221" mass="24833">MVDIVQGSDAWHMMRLGKVTASRVADVIAKTQKGYAASRANYAAQLITERLTLTPTEGFTNAAMQWGTDMEPEARSAYEFYRAEEVEQVPFVNHPTIGDAGASPDGLVGTDGLVEIKCPLTATHIETLTGRAAPAKYITQMQWQMACTGRKWCDFVSYDPRMPESMRFFCVRVERDDQLIAELEAEVIKFLAEVRTKVDELKRLYDPEPVSHEQEYLMAGE</sequence>
<dbReference type="PANTHER" id="PTHR46609:SF6">
    <property type="entry name" value="EXONUCLEASE, PHAGE-TYPE_RECB, C-TERMINAL DOMAIN-CONTAINING PROTEIN-RELATED"/>
    <property type="match status" value="1"/>
</dbReference>
<keyword evidence="3" id="KW-1185">Reference proteome</keyword>
<evidence type="ECO:0000259" key="1">
    <source>
        <dbReference type="Pfam" id="PF09588"/>
    </source>
</evidence>
<dbReference type="InterPro" id="IPR019080">
    <property type="entry name" value="YqaJ_viral_recombinase"/>
</dbReference>
<dbReference type="Pfam" id="PF09588">
    <property type="entry name" value="YqaJ"/>
    <property type="match status" value="1"/>
</dbReference>
<dbReference type="EMBL" id="CP121308">
    <property type="protein sequence ID" value="WFP89850.1"/>
    <property type="molecule type" value="Genomic_DNA"/>
</dbReference>
<evidence type="ECO:0000313" key="3">
    <source>
        <dbReference type="Proteomes" id="UP001214094"/>
    </source>
</evidence>
<gene>
    <name evidence="2" type="ORF">P4B07_14950</name>
</gene>
<protein>
    <submittedName>
        <fullName evidence="2">YqaJ viral recombinase family protein</fullName>
    </submittedName>
</protein>
<proteinExistence type="predicted"/>
<dbReference type="PANTHER" id="PTHR46609">
    <property type="entry name" value="EXONUCLEASE, PHAGE-TYPE/RECB, C-TERMINAL DOMAIN-CONTAINING PROTEIN"/>
    <property type="match status" value="1"/>
</dbReference>
<dbReference type="InterPro" id="IPR051703">
    <property type="entry name" value="NF-kappa-B_Signaling_Reg"/>
</dbReference>